<dbReference type="EMBL" id="BNEK01000003">
    <property type="protein sequence ID" value="GHJ28221.1"/>
    <property type="molecule type" value="Genomic_DNA"/>
</dbReference>
<evidence type="ECO:0000259" key="1">
    <source>
        <dbReference type="PROSITE" id="PS50943"/>
    </source>
</evidence>
<evidence type="ECO:0000313" key="3">
    <source>
        <dbReference type="Proteomes" id="UP001054854"/>
    </source>
</evidence>
<name>A0ABQ3TZ36_STRHY</name>
<protein>
    <submittedName>
        <fullName evidence="2">Transcriptional regulator</fullName>
    </submittedName>
</protein>
<keyword evidence="3" id="KW-1185">Reference proteome</keyword>
<feature type="domain" description="HTH cro/C1-type" evidence="1">
    <location>
        <begin position="81"/>
        <end position="137"/>
    </location>
</feature>
<dbReference type="InterPro" id="IPR010982">
    <property type="entry name" value="Lambda_DNA-bd_dom_sf"/>
</dbReference>
<dbReference type="Proteomes" id="UP001054854">
    <property type="component" value="Unassembled WGS sequence"/>
</dbReference>
<sequence length="339" mass="37638">MGPAVGMGHGLKLWHALVGSWPHWPPVVPLCSAVTTKEVQRDPRRGIIQLVRRGQRDGEGQVNRKELHPDSSPLAAFGARLRSLREGRGWTQEDLAERTEYSSVHISAIETARKPPTLRFVRSTDRAFGTEGTADSFERQWREIRHGSLLEGFPEYVGHEGRAAEIRLYEVGVMPGLLQTPEYATALAESAVKRGAITAEQARERVALVAERQAALVRPRPPLVFVVLDESCLRRPVGEPAVMDAQLARLVEFAELPHTVLQVAPFDMGTRRPFNLPLYILTMPDRSLVSYAESAQRGHFERDSTSVVPILTAYHQLQAEAPSQAQSVAMISQLRKGTP</sequence>
<comment type="caution">
    <text evidence="2">The sequence shown here is derived from an EMBL/GenBank/DDBJ whole genome shotgun (WGS) entry which is preliminary data.</text>
</comment>
<dbReference type="InterPro" id="IPR001387">
    <property type="entry name" value="Cro/C1-type_HTH"/>
</dbReference>
<dbReference type="SMART" id="SM00530">
    <property type="entry name" value="HTH_XRE"/>
    <property type="match status" value="1"/>
</dbReference>
<evidence type="ECO:0000313" key="2">
    <source>
        <dbReference type="EMBL" id="GHJ28221.1"/>
    </source>
</evidence>
<dbReference type="PROSITE" id="PS50943">
    <property type="entry name" value="HTH_CROC1"/>
    <property type="match status" value="1"/>
</dbReference>
<gene>
    <name evidence="2" type="ORF">TPA0910_26540</name>
</gene>
<organism evidence="2 3">
    <name type="scientific">Streptomyces hygroscopicus</name>
    <dbReference type="NCBI Taxonomy" id="1912"/>
    <lineage>
        <taxon>Bacteria</taxon>
        <taxon>Bacillati</taxon>
        <taxon>Actinomycetota</taxon>
        <taxon>Actinomycetes</taxon>
        <taxon>Kitasatosporales</taxon>
        <taxon>Streptomycetaceae</taxon>
        <taxon>Streptomyces</taxon>
        <taxon>Streptomyces violaceusniger group</taxon>
    </lineage>
</organism>
<dbReference type="Gene3D" id="1.10.260.40">
    <property type="entry name" value="lambda repressor-like DNA-binding domains"/>
    <property type="match status" value="1"/>
</dbReference>
<dbReference type="Pfam" id="PF13560">
    <property type="entry name" value="HTH_31"/>
    <property type="match status" value="1"/>
</dbReference>
<dbReference type="InterPro" id="IPR043917">
    <property type="entry name" value="DUF5753"/>
</dbReference>
<proteinExistence type="predicted"/>
<dbReference type="CDD" id="cd00093">
    <property type="entry name" value="HTH_XRE"/>
    <property type="match status" value="1"/>
</dbReference>
<accession>A0ABQ3TZ36</accession>
<reference evidence="2" key="1">
    <citation type="submission" date="2024-05" db="EMBL/GenBank/DDBJ databases">
        <title>Whole genome shotgun sequence of Streptomyces hygroscopicus NBRC 113678.</title>
        <authorList>
            <person name="Komaki H."/>
            <person name="Tamura T."/>
        </authorList>
    </citation>
    <scope>NUCLEOTIDE SEQUENCE</scope>
    <source>
        <strain evidence="2">N11-34</strain>
    </source>
</reference>
<dbReference type="SUPFAM" id="SSF47413">
    <property type="entry name" value="lambda repressor-like DNA-binding domains"/>
    <property type="match status" value="1"/>
</dbReference>
<dbReference type="Pfam" id="PF19054">
    <property type="entry name" value="DUF5753"/>
    <property type="match status" value="1"/>
</dbReference>